<feature type="transmembrane region" description="Helical" evidence="1">
    <location>
        <begin position="20"/>
        <end position="37"/>
    </location>
</feature>
<dbReference type="Proteomes" id="UP000676717">
    <property type="component" value="Segment"/>
</dbReference>
<evidence type="ECO:0000313" key="3">
    <source>
        <dbReference type="EMBL" id="QVD57721.1"/>
    </source>
</evidence>
<keyword evidence="1" id="KW-1133">Transmembrane helix</keyword>
<evidence type="ECO:0000256" key="1">
    <source>
        <dbReference type="SAM" id="Phobius"/>
    </source>
</evidence>
<name>A0A8E5KAZ5_9CAUD</name>
<evidence type="ECO:0000313" key="2">
    <source>
        <dbReference type="EMBL" id="QVD57546.1"/>
    </source>
</evidence>
<dbReference type="EMBL" id="MW546071">
    <property type="protein sequence ID" value="QVD57546.1"/>
    <property type="molecule type" value="Genomic_DNA"/>
</dbReference>
<keyword evidence="1" id="KW-0472">Membrane</keyword>
<reference evidence="3" key="1">
    <citation type="journal article" date="2021" name="Pharmaceuticals (Basel)">
        <title>epsilon(2)-Phages Are Naturally Bred and Have a Vastly Improved Host Range in Staphylococcus aureus over Wild Type Phages.</title>
        <authorList>
            <person name="Saez Moreno D."/>
            <person name="Visram Z."/>
            <person name="Mutti M."/>
            <person name="Restrepo-Cordoba M."/>
            <person name="Hartmann S."/>
            <person name="Kremers A.I."/>
            <person name="Tisakova L."/>
            <person name="Schertler S."/>
            <person name="Wittmann J."/>
            <person name="Kalali B."/>
            <person name="Monecke S."/>
            <person name="Ehricht R."/>
            <person name="Resch G."/>
            <person name="Corsini L."/>
        </authorList>
    </citation>
    <scope>NUCLEOTIDE SEQUENCE</scope>
</reference>
<dbReference type="EMBL" id="MW546071">
    <property type="protein sequence ID" value="QVD57721.1"/>
    <property type="molecule type" value="Genomic_DNA"/>
</dbReference>
<organism evidence="3 4">
    <name type="scientific">Staphylococcus phage PM56</name>
    <dbReference type="NCBI Taxonomy" id="2834980"/>
    <lineage>
        <taxon>Viruses</taxon>
        <taxon>Duplodnaviria</taxon>
        <taxon>Heunggongvirae</taxon>
        <taxon>Uroviricota</taxon>
        <taxon>Caudoviricetes</taxon>
        <taxon>Herelleviridae</taxon>
        <taxon>Twortvirinae</taxon>
        <taxon>Silviavirus</taxon>
        <taxon>Silviavirus remus</taxon>
    </lineage>
</organism>
<protein>
    <submittedName>
        <fullName evidence="3">TreN</fullName>
    </submittedName>
</protein>
<proteinExistence type="predicted"/>
<accession>A0A8E5KAZ5</accession>
<evidence type="ECO:0000313" key="4">
    <source>
        <dbReference type="Proteomes" id="UP000676717"/>
    </source>
</evidence>
<keyword evidence="1" id="KW-0812">Transmembrane</keyword>
<sequence>MIKFKYKGKKYRSTQKTDAIVTILGGTTLITLIDWFIRLQDNINIFIK</sequence>
<gene>
    <name evidence="2" type="ORF">PM56_001</name>
    <name evidence="3" type="ORF">PM56_176</name>
</gene>